<dbReference type="Proteomes" id="UP001596484">
    <property type="component" value="Unassembled WGS sequence"/>
</dbReference>
<organism evidence="2 3">
    <name type="scientific">Rhodococcus daqingensis</name>
    <dbReference type="NCBI Taxonomy" id="2479363"/>
    <lineage>
        <taxon>Bacteria</taxon>
        <taxon>Bacillati</taxon>
        <taxon>Actinomycetota</taxon>
        <taxon>Actinomycetes</taxon>
        <taxon>Mycobacteriales</taxon>
        <taxon>Nocardiaceae</taxon>
        <taxon>Rhodococcus</taxon>
    </lineage>
</organism>
<keyword evidence="3" id="KW-1185">Reference proteome</keyword>
<reference evidence="3" key="1">
    <citation type="journal article" date="2019" name="Int. J. Syst. Evol. Microbiol.">
        <title>The Global Catalogue of Microorganisms (GCM) 10K type strain sequencing project: providing services to taxonomists for standard genome sequencing and annotation.</title>
        <authorList>
            <consortium name="The Broad Institute Genomics Platform"/>
            <consortium name="The Broad Institute Genome Sequencing Center for Infectious Disease"/>
            <person name="Wu L."/>
            <person name="Ma J."/>
        </authorList>
    </citation>
    <scope>NUCLEOTIDE SEQUENCE [LARGE SCALE GENOMIC DNA]</scope>
    <source>
        <strain evidence="3">ICMP 19430</strain>
    </source>
</reference>
<evidence type="ECO:0000313" key="3">
    <source>
        <dbReference type="Proteomes" id="UP001596484"/>
    </source>
</evidence>
<proteinExistence type="predicted"/>
<dbReference type="Gene3D" id="3.90.550.10">
    <property type="entry name" value="Spore Coat Polysaccharide Biosynthesis Protein SpsA, Chain A"/>
    <property type="match status" value="1"/>
</dbReference>
<feature type="domain" description="Glycosyltransferase 2-like" evidence="1">
    <location>
        <begin position="13"/>
        <end position="151"/>
    </location>
</feature>
<dbReference type="InterPro" id="IPR001173">
    <property type="entry name" value="Glyco_trans_2-like"/>
</dbReference>
<dbReference type="CDD" id="cd00761">
    <property type="entry name" value="Glyco_tranf_GTA_type"/>
    <property type="match status" value="1"/>
</dbReference>
<accession>A0ABW2S0M9</accession>
<sequence>MSVESESSAPAVSVCIPMYNNADTIARCLASIVSQDFDDFELLIIDDDSTDDSYEIARSLVGENARVIRNEVRLGLVGNHNRCLSLARGRAIQFVHGDDRLLPHCLSTLAPLFDDATVGLAFAPRIIETEDVSWGERHRRLEQNFRDLRSTNDGAALVSQFVRGGARGNWVGEPTCVMVRRSTAVEVGGLDEGLYQLVDMDLWMRIMQRSTVSWSPDELSIRFHHAASESFVNAVHNKDWLDRYRVLSKVVVDRSLPLSVRASGFGWWWLVWADLLLASVVRGPDRASRAKLLLGSPRRELRRARQQGARRLAGAPTTV</sequence>
<dbReference type="RefSeq" id="WP_378406868.1">
    <property type="nucleotide sequence ID" value="NZ_JBHTCS010000021.1"/>
</dbReference>
<dbReference type="PANTHER" id="PTHR43685:SF11">
    <property type="entry name" value="GLYCOSYLTRANSFERASE TAGX-RELATED"/>
    <property type="match status" value="1"/>
</dbReference>
<evidence type="ECO:0000313" key="2">
    <source>
        <dbReference type="EMBL" id="MFC7449651.1"/>
    </source>
</evidence>
<protein>
    <submittedName>
        <fullName evidence="2">Glycosyltransferase family 2 protein</fullName>
    </submittedName>
</protein>
<dbReference type="InterPro" id="IPR029044">
    <property type="entry name" value="Nucleotide-diphossugar_trans"/>
</dbReference>
<evidence type="ECO:0000259" key="1">
    <source>
        <dbReference type="Pfam" id="PF00535"/>
    </source>
</evidence>
<dbReference type="Pfam" id="PF00535">
    <property type="entry name" value="Glycos_transf_2"/>
    <property type="match status" value="1"/>
</dbReference>
<dbReference type="InterPro" id="IPR050834">
    <property type="entry name" value="Glycosyltransf_2"/>
</dbReference>
<name>A0ABW2S0M9_9NOCA</name>
<comment type="caution">
    <text evidence="2">The sequence shown here is derived from an EMBL/GenBank/DDBJ whole genome shotgun (WGS) entry which is preliminary data.</text>
</comment>
<dbReference type="SUPFAM" id="SSF53448">
    <property type="entry name" value="Nucleotide-diphospho-sugar transferases"/>
    <property type="match status" value="1"/>
</dbReference>
<dbReference type="EMBL" id="JBHTCS010000021">
    <property type="protein sequence ID" value="MFC7449651.1"/>
    <property type="molecule type" value="Genomic_DNA"/>
</dbReference>
<gene>
    <name evidence="2" type="ORF">ACFQS9_17285</name>
</gene>
<dbReference type="PANTHER" id="PTHR43685">
    <property type="entry name" value="GLYCOSYLTRANSFERASE"/>
    <property type="match status" value="1"/>
</dbReference>